<accession>A0AAD5B6I9</accession>
<feature type="transmembrane region" description="Helical" evidence="7">
    <location>
        <begin position="86"/>
        <end position="112"/>
    </location>
</feature>
<keyword evidence="5 7" id="KW-0472">Membrane</keyword>
<feature type="transmembrane region" description="Helical" evidence="7">
    <location>
        <begin position="38"/>
        <end position="59"/>
    </location>
</feature>
<evidence type="ECO:0000256" key="7">
    <source>
        <dbReference type="SAM" id="Phobius"/>
    </source>
</evidence>
<feature type="region of interest" description="Disordered" evidence="6">
    <location>
        <begin position="1"/>
        <end position="24"/>
    </location>
</feature>
<gene>
    <name evidence="8" type="ORF">C0J50_2411</name>
</gene>
<keyword evidence="9" id="KW-1185">Reference proteome</keyword>
<evidence type="ECO:0000313" key="9">
    <source>
        <dbReference type="Proteomes" id="UP001205998"/>
    </source>
</evidence>
<comment type="caution">
    <text evidence="8">The sequence shown here is derived from an EMBL/GenBank/DDBJ whole genome shotgun (WGS) entry which is preliminary data.</text>
</comment>
<comment type="subcellular location">
    <subcellularLocation>
        <location evidence="1">Membrane</location>
    </subcellularLocation>
</comment>
<evidence type="ECO:0000256" key="2">
    <source>
        <dbReference type="ARBA" id="ARBA00006843"/>
    </source>
</evidence>
<keyword evidence="3 7" id="KW-0812">Transmembrane</keyword>
<dbReference type="InterPro" id="IPR007593">
    <property type="entry name" value="CD225/Dispanin_fam"/>
</dbReference>
<keyword evidence="4 7" id="KW-1133">Transmembrane helix</keyword>
<comment type="similarity">
    <text evidence="2">Belongs to the CD225/Dispanin family.</text>
</comment>
<evidence type="ECO:0000256" key="1">
    <source>
        <dbReference type="ARBA" id="ARBA00004370"/>
    </source>
</evidence>
<dbReference type="Proteomes" id="UP001205998">
    <property type="component" value="Unassembled WGS sequence"/>
</dbReference>
<evidence type="ECO:0008006" key="10">
    <source>
        <dbReference type="Google" id="ProtNLM"/>
    </source>
</evidence>
<evidence type="ECO:0000256" key="4">
    <source>
        <dbReference type="ARBA" id="ARBA00022989"/>
    </source>
</evidence>
<proteinExistence type="inferred from homology"/>
<dbReference type="EMBL" id="MU535751">
    <property type="protein sequence ID" value="KAI5629479.1"/>
    <property type="molecule type" value="Genomic_DNA"/>
</dbReference>
<evidence type="ECO:0000256" key="5">
    <source>
        <dbReference type="ARBA" id="ARBA00023136"/>
    </source>
</evidence>
<feature type="compositionally biased region" description="Polar residues" evidence="6">
    <location>
        <begin position="1"/>
        <end position="15"/>
    </location>
</feature>
<dbReference type="AlphaFoldDB" id="A0AAD5B6I9"/>
<evidence type="ECO:0000256" key="3">
    <source>
        <dbReference type="ARBA" id="ARBA00022692"/>
    </source>
</evidence>
<reference evidence="8" key="1">
    <citation type="submission" date="2018-07" db="EMBL/GenBank/DDBJ databases">
        <title>Comparative genomics of catfishes provides insights into carnivory and benthic adaptation.</title>
        <authorList>
            <person name="Zhang Y."/>
            <person name="Wang D."/>
            <person name="Peng Z."/>
            <person name="Zheng S."/>
            <person name="Shao F."/>
            <person name="Tao W."/>
        </authorList>
    </citation>
    <scope>NUCLEOTIDE SEQUENCE</scope>
    <source>
        <strain evidence="8">Chongqing</strain>
    </source>
</reference>
<organism evidence="8 9">
    <name type="scientific">Silurus asotus</name>
    <name type="common">Amur catfish</name>
    <name type="synonym">Parasilurus asotus</name>
    <dbReference type="NCBI Taxonomy" id="30991"/>
    <lineage>
        <taxon>Eukaryota</taxon>
        <taxon>Metazoa</taxon>
        <taxon>Chordata</taxon>
        <taxon>Craniata</taxon>
        <taxon>Vertebrata</taxon>
        <taxon>Euteleostomi</taxon>
        <taxon>Actinopterygii</taxon>
        <taxon>Neopterygii</taxon>
        <taxon>Teleostei</taxon>
        <taxon>Ostariophysi</taxon>
        <taxon>Siluriformes</taxon>
        <taxon>Siluridae</taxon>
        <taxon>Silurus</taxon>
    </lineage>
</organism>
<sequence length="116" mass="12923">MLNHEPNNGTPLTDTTKSEDVEHGPCDHRLKVKDYRKLAICSILCGLSCLGIVSLIYSIKTRECNKRSLGATSTKAKEYSQKALKWGIGAIVAWWLLIFLTPPLVGLLSYLLTLYD</sequence>
<protein>
    <recommendedName>
        <fullName evidence="10">Transmembrane protein 265</fullName>
    </recommendedName>
</protein>
<evidence type="ECO:0000313" key="8">
    <source>
        <dbReference type="EMBL" id="KAI5629479.1"/>
    </source>
</evidence>
<dbReference type="GO" id="GO:0016020">
    <property type="term" value="C:membrane"/>
    <property type="evidence" value="ECO:0007669"/>
    <property type="project" value="UniProtKB-SubCell"/>
</dbReference>
<name>A0AAD5B6I9_SILAS</name>
<evidence type="ECO:0000256" key="6">
    <source>
        <dbReference type="SAM" id="MobiDB-lite"/>
    </source>
</evidence>
<dbReference type="Pfam" id="PF04505">
    <property type="entry name" value="CD225"/>
    <property type="match status" value="1"/>
</dbReference>